<dbReference type="Pfam" id="PF02120">
    <property type="entry name" value="Flg_hook"/>
    <property type="match status" value="1"/>
</dbReference>
<feature type="domain" description="Flagellar hook-length control protein-like C-terminal" evidence="2">
    <location>
        <begin position="328"/>
        <end position="402"/>
    </location>
</feature>
<name>A0A8J6Z0F6_9RHOB</name>
<reference evidence="3" key="1">
    <citation type="submission" date="2020-09" db="EMBL/GenBank/DDBJ databases">
        <title>A novel bacterium of genus Mangrovicoccus, isolated from South China Sea.</title>
        <authorList>
            <person name="Huang H."/>
            <person name="Mo K."/>
            <person name="Hu Y."/>
        </authorList>
    </citation>
    <scope>NUCLEOTIDE SEQUENCE</scope>
    <source>
        <strain evidence="3">HB182678</strain>
    </source>
</reference>
<feature type="compositionally biased region" description="Low complexity" evidence="1">
    <location>
        <begin position="166"/>
        <end position="175"/>
    </location>
</feature>
<feature type="region of interest" description="Disordered" evidence="1">
    <location>
        <begin position="52"/>
        <end position="180"/>
    </location>
</feature>
<dbReference type="CDD" id="cd17470">
    <property type="entry name" value="T3SS_Flik_C"/>
    <property type="match status" value="1"/>
</dbReference>
<keyword evidence="4" id="KW-1185">Reference proteome</keyword>
<dbReference type="InterPro" id="IPR038610">
    <property type="entry name" value="FliK-like_C_sf"/>
</dbReference>
<dbReference type="InterPro" id="IPR021136">
    <property type="entry name" value="Flagellar_hook_control-like_C"/>
</dbReference>
<dbReference type="AlphaFoldDB" id="A0A8J6Z0F6"/>
<feature type="region of interest" description="Disordered" evidence="1">
    <location>
        <begin position="1"/>
        <end position="27"/>
    </location>
</feature>
<evidence type="ECO:0000313" key="4">
    <source>
        <dbReference type="Proteomes" id="UP000609121"/>
    </source>
</evidence>
<feature type="region of interest" description="Disordered" evidence="1">
    <location>
        <begin position="397"/>
        <end position="445"/>
    </location>
</feature>
<dbReference type="EMBL" id="JACVXA010000043">
    <property type="protein sequence ID" value="MBE3639278.1"/>
    <property type="molecule type" value="Genomic_DNA"/>
</dbReference>
<feature type="compositionally biased region" description="Low complexity" evidence="1">
    <location>
        <begin position="92"/>
        <end position="144"/>
    </location>
</feature>
<dbReference type="RefSeq" id="WP_193183799.1">
    <property type="nucleotide sequence ID" value="NZ_JACVXA010000043.1"/>
</dbReference>
<comment type="caution">
    <text evidence="3">The sequence shown here is derived from an EMBL/GenBank/DDBJ whole genome shotgun (WGS) entry which is preliminary data.</text>
</comment>
<keyword evidence="3" id="KW-0966">Cell projection</keyword>
<evidence type="ECO:0000313" key="3">
    <source>
        <dbReference type="EMBL" id="MBE3639278.1"/>
    </source>
</evidence>
<evidence type="ECO:0000259" key="2">
    <source>
        <dbReference type="Pfam" id="PF02120"/>
    </source>
</evidence>
<dbReference type="Gene3D" id="3.30.750.140">
    <property type="match status" value="1"/>
</dbReference>
<accession>A0A8J6Z0F6</accession>
<organism evidence="3 4">
    <name type="scientific">Mangrovicoccus algicola</name>
    <dbReference type="NCBI Taxonomy" id="2771008"/>
    <lineage>
        <taxon>Bacteria</taxon>
        <taxon>Pseudomonadati</taxon>
        <taxon>Pseudomonadota</taxon>
        <taxon>Alphaproteobacteria</taxon>
        <taxon>Rhodobacterales</taxon>
        <taxon>Paracoccaceae</taxon>
        <taxon>Mangrovicoccus</taxon>
    </lineage>
</organism>
<proteinExistence type="predicted"/>
<protein>
    <submittedName>
        <fullName evidence="3">Flagellar hook-length control protein FliK</fullName>
    </submittedName>
</protein>
<keyword evidence="3" id="KW-0969">Cilium</keyword>
<feature type="region of interest" description="Disordered" evidence="1">
    <location>
        <begin position="194"/>
        <end position="224"/>
    </location>
</feature>
<dbReference type="Proteomes" id="UP000609121">
    <property type="component" value="Unassembled WGS sequence"/>
</dbReference>
<sequence>MGGPLTGQEGAATAGPAPEHDQPKGSFLGEFRRLARPSGEAPEEPKAMILLPAGAAADEVEQDGAATDAIAQEEEAGSGPSIAVEEAADPRLALSATEEAALPASAPLPLSPVRDDLPSGARPGGPAAPPRIAALPVAADLPDPGGIPRPEANDGAVELPFPAPGPVARGPAVFPDGRTGPVIASGSVAAPAEAAEGLPEMPGALPKPAPPLVAASAGGAAGDHSVAPPHALPDLRDPRIVVTVPQQAGHADMPKAPWRVSDPAGAIPEEAGNIAETGTRIQQGQPGRAEPAAQGLSVATHGAPAAPDGARNAPVQAAHVQIATAIQRKESDQFVLSLDPPELGEVKITLSSRDGVMSVSIHSDRPDTTALLRRHLEHLEAELLDAGYSNLDFSFSSGQEKDARQEPAPAAEFSVPAEGRSAAEEMRKPAAGYALSPHSTMDIRI</sequence>
<gene>
    <name evidence="3" type="ORF">ICN82_13850</name>
</gene>
<feature type="compositionally biased region" description="Low complexity" evidence="1">
    <location>
        <begin position="194"/>
        <end position="204"/>
    </location>
</feature>
<keyword evidence="3" id="KW-0282">Flagellum</keyword>
<evidence type="ECO:0000256" key="1">
    <source>
        <dbReference type="SAM" id="MobiDB-lite"/>
    </source>
</evidence>